<dbReference type="GO" id="GO:0051287">
    <property type="term" value="F:NAD binding"/>
    <property type="evidence" value="ECO:0007669"/>
    <property type="project" value="InterPro"/>
</dbReference>
<dbReference type="EC" id="4.99.1.4" evidence="15"/>
<dbReference type="SUPFAM" id="SSF75615">
    <property type="entry name" value="Siroheme synthase middle domains-like"/>
    <property type="match status" value="1"/>
</dbReference>
<dbReference type="InterPro" id="IPR036291">
    <property type="entry name" value="NAD(P)-bd_dom_sf"/>
</dbReference>
<comment type="pathway">
    <text evidence="12 15">Porphyrin-containing compound metabolism; siroheme biosynthesis; precorrin-2 from uroporphyrinogen III: step 1/1.</text>
</comment>
<dbReference type="InterPro" id="IPR019478">
    <property type="entry name" value="Sirohaem_synthase_dimer_dom"/>
</dbReference>
<dbReference type="FunFam" id="3.30.160.110:FF:000001">
    <property type="entry name" value="Siroheme synthase"/>
    <property type="match status" value="1"/>
</dbReference>
<dbReference type="InterPro" id="IPR014776">
    <property type="entry name" value="4pyrrole_Mease_sub2"/>
</dbReference>
<organism evidence="21 22">
    <name type="scientific">Neisseria meningitidis</name>
    <dbReference type="NCBI Taxonomy" id="487"/>
    <lineage>
        <taxon>Bacteria</taxon>
        <taxon>Pseudomonadati</taxon>
        <taxon>Pseudomonadota</taxon>
        <taxon>Betaproteobacteria</taxon>
        <taxon>Neisseriales</taxon>
        <taxon>Neisseriaceae</taxon>
        <taxon>Neisseria</taxon>
    </lineage>
</organism>
<feature type="binding site" evidence="15">
    <location>
        <position position="307"/>
    </location>
    <ligand>
        <name>S-adenosyl-L-methionine</name>
        <dbReference type="ChEBI" id="CHEBI:59789"/>
    </ligand>
</feature>
<dbReference type="CDD" id="cd11642">
    <property type="entry name" value="SUMT"/>
    <property type="match status" value="1"/>
</dbReference>
<feature type="active site" description="Proton acceptor" evidence="15 16">
    <location>
        <position position="249"/>
    </location>
</feature>
<feature type="region of interest" description="Uroporphyrinogen-III C-methyltransferase" evidence="15">
    <location>
        <begin position="217"/>
        <end position="486"/>
    </location>
</feature>
<dbReference type="EC" id="2.1.1.107" evidence="15"/>
<evidence type="ECO:0000256" key="10">
    <source>
        <dbReference type="ARBA" id="ARBA00023244"/>
    </source>
</evidence>
<dbReference type="GO" id="GO:0051266">
    <property type="term" value="F:sirohydrochlorin ferrochelatase activity"/>
    <property type="evidence" value="ECO:0007669"/>
    <property type="project" value="UniProtKB-EC"/>
</dbReference>
<dbReference type="Pfam" id="PF10414">
    <property type="entry name" value="CysG_dimeriser"/>
    <property type="match status" value="1"/>
</dbReference>
<dbReference type="NCBIfam" id="TIGR01470">
    <property type="entry name" value="cysG_Nterm"/>
    <property type="match status" value="1"/>
</dbReference>
<dbReference type="InterPro" id="IPR006367">
    <property type="entry name" value="Sirohaem_synthase_N"/>
</dbReference>
<evidence type="ECO:0000256" key="3">
    <source>
        <dbReference type="ARBA" id="ARBA00022573"/>
    </source>
</evidence>
<dbReference type="InterPro" id="IPR037115">
    <property type="entry name" value="Sirohaem_synt_dimer_dom_sf"/>
</dbReference>
<dbReference type="NCBIfam" id="NF007922">
    <property type="entry name" value="PRK10637.1"/>
    <property type="match status" value="1"/>
</dbReference>
<dbReference type="FunFam" id="3.40.1010.10:FF:000001">
    <property type="entry name" value="Siroheme synthase"/>
    <property type="match status" value="1"/>
</dbReference>
<evidence type="ECO:0000313" key="22">
    <source>
        <dbReference type="Proteomes" id="UP000260504"/>
    </source>
</evidence>
<evidence type="ECO:0000256" key="17">
    <source>
        <dbReference type="RuleBase" id="RU003960"/>
    </source>
</evidence>
<evidence type="ECO:0000256" key="6">
    <source>
        <dbReference type="ARBA" id="ARBA00022691"/>
    </source>
</evidence>
<dbReference type="SUPFAM" id="SSF51735">
    <property type="entry name" value="NAD(P)-binding Rossmann-fold domains"/>
    <property type="match status" value="1"/>
</dbReference>
<evidence type="ECO:0000256" key="9">
    <source>
        <dbReference type="ARBA" id="ARBA00023239"/>
    </source>
</evidence>
<dbReference type="PROSITE" id="PS00839">
    <property type="entry name" value="SUMT_1"/>
    <property type="match status" value="1"/>
</dbReference>
<evidence type="ECO:0000256" key="11">
    <source>
        <dbReference type="ARBA" id="ARBA00023268"/>
    </source>
</evidence>
<feature type="region of interest" description="Precorrin-2 dehydrogenase / sirohydrochlorin ferrochelatase" evidence="15">
    <location>
        <begin position="1"/>
        <end position="203"/>
    </location>
</feature>
<comment type="pathway">
    <text evidence="14 15">Cofactor biosynthesis; adenosylcobalamin biosynthesis; precorrin-2 from uroporphyrinogen III: step 1/1.</text>
</comment>
<evidence type="ECO:0000256" key="1">
    <source>
        <dbReference type="ARBA" id="ARBA00005010"/>
    </source>
</evidence>
<dbReference type="HAMAP" id="MF_01646">
    <property type="entry name" value="Siroheme_synth"/>
    <property type="match status" value="1"/>
</dbReference>
<evidence type="ECO:0000259" key="19">
    <source>
        <dbReference type="Pfam" id="PF10414"/>
    </source>
</evidence>
<dbReference type="PANTHER" id="PTHR45790:SF1">
    <property type="entry name" value="SIROHEME SYNTHASE"/>
    <property type="match status" value="1"/>
</dbReference>
<keyword evidence="6 15" id="KW-0949">S-adenosyl-L-methionine</keyword>
<dbReference type="PIRSF" id="PIRSF036426">
    <property type="entry name" value="Sirohaem_synth"/>
    <property type="match status" value="1"/>
</dbReference>
<dbReference type="SUPFAM" id="SSF53790">
    <property type="entry name" value="Tetrapyrrole methylase"/>
    <property type="match status" value="1"/>
</dbReference>
<evidence type="ECO:0000259" key="18">
    <source>
        <dbReference type="Pfam" id="PF00590"/>
    </source>
</evidence>
<protein>
    <recommendedName>
        <fullName evidence="15">Siroheme synthase</fullName>
    </recommendedName>
    <domain>
        <recommendedName>
            <fullName evidence="15">Uroporphyrinogen-III C-methyltransferase</fullName>
            <shortName evidence="15">Urogen III methylase</shortName>
            <ecNumber evidence="15">2.1.1.107</ecNumber>
        </recommendedName>
        <alternativeName>
            <fullName evidence="15">SUMT</fullName>
        </alternativeName>
        <alternativeName>
            <fullName evidence="15">Uroporphyrinogen III methylase</fullName>
            <shortName evidence="15">UROM</shortName>
        </alternativeName>
    </domain>
    <domain>
        <recommendedName>
            <fullName evidence="15">Precorrin-2 dehydrogenase</fullName>
            <ecNumber evidence="15">1.3.1.76</ecNumber>
        </recommendedName>
    </domain>
    <domain>
        <recommendedName>
            <fullName evidence="15">Sirohydrochlorin ferrochelatase</fullName>
            <ecNumber evidence="15">4.99.1.4</ecNumber>
        </recommendedName>
    </domain>
</protein>
<dbReference type="Proteomes" id="UP000260504">
    <property type="component" value="Unassembled WGS sequence"/>
</dbReference>
<dbReference type="Pfam" id="PF00590">
    <property type="entry name" value="TP_methylase"/>
    <property type="match status" value="1"/>
</dbReference>
<keyword evidence="8 15" id="KW-0520">NAD</keyword>
<dbReference type="InterPro" id="IPR035996">
    <property type="entry name" value="4pyrrol_Methylase_sf"/>
</dbReference>
<comment type="similarity">
    <text evidence="15">In the N-terminal section; belongs to the precorrin-2 dehydrogenase / sirohydrochlorin ferrochelatase family.</text>
</comment>
<dbReference type="EMBL" id="NVYQ01000013">
    <property type="protein sequence ID" value="RGB18906.1"/>
    <property type="molecule type" value="Genomic_DNA"/>
</dbReference>
<dbReference type="Gene3D" id="3.30.950.10">
    <property type="entry name" value="Methyltransferase, Cobalt-precorrin-4 Transmethylase, Domain 2"/>
    <property type="match status" value="1"/>
</dbReference>
<dbReference type="Gene3D" id="3.40.50.720">
    <property type="entry name" value="NAD(P)-binding Rossmann-like Domain"/>
    <property type="match status" value="1"/>
</dbReference>
<reference evidence="21 22" key="1">
    <citation type="submission" date="2017-08" db="EMBL/GenBank/DDBJ databases">
        <title>Meningococcal Conjunctivitis and Endemic Carriage at a Military Recruit Training Center.</title>
        <authorList>
            <person name="Bobb A.J."/>
            <person name="Galac M.R."/>
            <person name="Snesrud E."/>
            <person name="Clagett C.D."/>
        </authorList>
    </citation>
    <scope>NUCLEOTIDE SEQUENCE [LARGE SCALE GENOMIC DNA]</scope>
    <source>
        <strain evidence="21 22">MRSN431200</strain>
    </source>
</reference>
<keyword evidence="15" id="KW-0597">Phosphoprotein</keyword>
<dbReference type="GO" id="GO:0004851">
    <property type="term" value="F:uroporphyrin-III C-methyltransferase activity"/>
    <property type="evidence" value="ECO:0007669"/>
    <property type="project" value="UniProtKB-UniRule"/>
</dbReference>
<keyword evidence="4 15" id="KW-0489">Methyltransferase</keyword>
<feature type="domain" description="Sirohaem synthase dimerisation" evidence="19">
    <location>
        <begin position="150"/>
        <end position="207"/>
    </location>
</feature>
<dbReference type="InterPro" id="IPR000878">
    <property type="entry name" value="4pyrrol_Mease"/>
</dbReference>
<dbReference type="Gene3D" id="3.30.160.110">
    <property type="entry name" value="Siroheme synthase, domain 2"/>
    <property type="match status" value="1"/>
</dbReference>
<feature type="active site" description="Proton donor" evidence="15 16">
    <location>
        <position position="271"/>
    </location>
</feature>
<feature type="binding site" evidence="15">
    <location>
        <position position="384"/>
    </location>
    <ligand>
        <name>S-adenosyl-L-methionine</name>
        <dbReference type="ChEBI" id="CHEBI:59789"/>
    </ligand>
</feature>
<keyword evidence="10 15" id="KW-0627">Porphyrin biosynthesis</keyword>
<comment type="catalytic activity">
    <reaction evidence="15">
        <text>siroheme + 2 H(+) = sirohydrochlorin + Fe(2+)</text>
        <dbReference type="Rhea" id="RHEA:24360"/>
        <dbReference type="ChEBI" id="CHEBI:15378"/>
        <dbReference type="ChEBI" id="CHEBI:29033"/>
        <dbReference type="ChEBI" id="CHEBI:58351"/>
        <dbReference type="ChEBI" id="CHEBI:60052"/>
        <dbReference type="EC" id="4.99.1.4"/>
    </reaction>
</comment>
<accession>A0AB37KCD9</accession>
<evidence type="ECO:0000256" key="16">
    <source>
        <dbReference type="PIRSR" id="PIRSR036426-1"/>
    </source>
</evidence>
<comment type="similarity">
    <text evidence="15">In the C-terminal section; belongs to the precorrin methyltransferase family.</text>
</comment>
<evidence type="ECO:0000256" key="7">
    <source>
        <dbReference type="ARBA" id="ARBA00023002"/>
    </source>
</evidence>
<feature type="modified residue" description="Phosphoserine" evidence="15">
    <location>
        <position position="128"/>
    </location>
</feature>
<comment type="pathway">
    <text evidence="15">Porphyrin-containing compound metabolism; siroheme biosynthesis; siroheme from sirohydrochlorin: step 1/1.</text>
</comment>
<name>A0AB37KCD9_NEIME</name>
<evidence type="ECO:0000256" key="8">
    <source>
        <dbReference type="ARBA" id="ARBA00023027"/>
    </source>
</evidence>
<feature type="domain" description="Siroheme synthase central" evidence="20">
    <location>
        <begin position="119"/>
        <end position="145"/>
    </location>
</feature>
<comment type="caution">
    <text evidence="21">The sequence shown here is derived from an EMBL/GenBank/DDBJ whole genome shotgun (WGS) entry which is preliminary data.</text>
</comment>
<feature type="binding site" evidence="15">
    <location>
        <begin position="332"/>
        <end position="333"/>
    </location>
    <ligand>
        <name>S-adenosyl-L-methionine</name>
        <dbReference type="ChEBI" id="CHEBI:59789"/>
    </ligand>
</feature>
<feature type="binding site" evidence="15">
    <location>
        <position position="413"/>
    </location>
    <ligand>
        <name>S-adenosyl-L-methionine</name>
        <dbReference type="ChEBI" id="CHEBI:59789"/>
    </ligand>
</feature>
<dbReference type="RefSeq" id="WP_025460704.1">
    <property type="nucleotide sequence ID" value="NZ_FERE01000003.1"/>
</dbReference>
<comment type="similarity">
    <text evidence="2 17">Belongs to the precorrin methyltransferase family.</text>
</comment>
<evidence type="ECO:0000256" key="4">
    <source>
        <dbReference type="ARBA" id="ARBA00022603"/>
    </source>
</evidence>
<dbReference type="InterPro" id="IPR003043">
    <property type="entry name" value="Uropor_MeTrfase_CS"/>
</dbReference>
<sequence>MNYFPIFANLAGRPVLVVGGGSVAARKISLLLDAGAQVRVVANQLNAELSALAAENKILWLAEEFRAEHIRTVFLIIAASSDQALNRRVFQLAESCQKPVNVVDDRDYCSFIFPSIINRNPIQIAVSSSGSAPVLARLLRERLEALLPPSLGDMAEISGRWRDAVKGKLKSVTERRRFWEKQFNGRFATLVKNRQNTLAERELAGQLEQSRQNDQGGSVSLVGAGPGDAGLLTLKGLQEIQQADVVLYDALVSDGILSLVRRDAERIFVGKRARGERTPQEDTNALMVRLAREGKRVVRLKGGDSFVFGRGGEELEVLARHHIPFSVVPGITAAIGATAYAGIPLTHRDYAQSAVFVTGHRKADAPDIEWQTLARSRQTLVIYMGTLKAAQIAERLQQYGRPPDTPAAVISHGTQSTQSTAIGTLANLARLAENAPKPALIVVGEVVELHEKLAWFGENAKKASNPAEHAYFALDGLGTGQEQQAA</sequence>
<feature type="binding site" evidence="15">
    <location>
        <begin position="22"/>
        <end position="23"/>
    </location>
    <ligand>
        <name>NAD(+)</name>
        <dbReference type="ChEBI" id="CHEBI:57540"/>
    </ligand>
</feature>
<evidence type="ECO:0000256" key="5">
    <source>
        <dbReference type="ARBA" id="ARBA00022679"/>
    </source>
</evidence>
<dbReference type="GO" id="GO:0019354">
    <property type="term" value="P:siroheme biosynthetic process"/>
    <property type="evidence" value="ECO:0007669"/>
    <property type="project" value="UniProtKB-UniRule"/>
</dbReference>
<evidence type="ECO:0000256" key="12">
    <source>
        <dbReference type="ARBA" id="ARBA00025705"/>
    </source>
</evidence>
<keyword evidence="9 15" id="KW-0456">Lyase</keyword>
<comment type="catalytic activity">
    <reaction evidence="15">
        <text>uroporphyrinogen III + 2 S-adenosyl-L-methionine = precorrin-2 + 2 S-adenosyl-L-homocysteine + H(+)</text>
        <dbReference type="Rhea" id="RHEA:32459"/>
        <dbReference type="ChEBI" id="CHEBI:15378"/>
        <dbReference type="ChEBI" id="CHEBI:57308"/>
        <dbReference type="ChEBI" id="CHEBI:57856"/>
        <dbReference type="ChEBI" id="CHEBI:58827"/>
        <dbReference type="ChEBI" id="CHEBI:59789"/>
        <dbReference type="EC" id="2.1.1.107"/>
    </reaction>
</comment>
<keyword evidence="11 15" id="KW-0511">Multifunctional enzyme</keyword>
<evidence type="ECO:0000256" key="2">
    <source>
        <dbReference type="ARBA" id="ARBA00005879"/>
    </source>
</evidence>
<feature type="binding site" evidence="15">
    <location>
        <begin position="302"/>
        <end position="304"/>
    </location>
    <ligand>
        <name>S-adenosyl-L-methionine</name>
        <dbReference type="ChEBI" id="CHEBI:59789"/>
    </ligand>
</feature>
<dbReference type="NCBIfam" id="NF004790">
    <property type="entry name" value="PRK06136.1"/>
    <property type="match status" value="1"/>
</dbReference>
<proteinExistence type="inferred from homology"/>
<gene>
    <name evidence="21" type="primary">cobA</name>
    <name evidence="15" type="synonym">cysG</name>
    <name evidence="21" type="ORF">CIJ84_01035</name>
</gene>
<dbReference type="Pfam" id="PF14824">
    <property type="entry name" value="Sirohm_synth_M"/>
    <property type="match status" value="1"/>
</dbReference>
<dbReference type="EC" id="1.3.1.76" evidence="15"/>
<dbReference type="InterPro" id="IPR006366">
    <property type="entry name" value="CobA/CysG_C"/>
</dbReference>
<dbReference type="InterPro" id="IPR014777">
    <property type="entry name" value="4pyrrole_Mease_sub1"/>
</dbReference>
<keyword evidence="5 15" id="KW-0808">Transferase</keyword>
<feature type="binding site" evidence="15">
    <location>
        <position position="226"/>
    </location>
    <ligand>
        <name>S-adenosyl-L-methionine</name>
        <dbReference type="ChEBI" id="CHEBI:59789"/>
    </ligand>
</feature>
<keyword evidence="7 15" id="KW-0560">Oxidoreductase</keyword>
<dbReference type="FunFam" id="3.30.950.10:FF:000001">
    <property type="entry name" value="Siroheme synthase"/>
    <property type="match status" value="1"/>
</dbReference>
<dbReference type="InterPro" id="IPR012409">
    <property type="entry name" value="Sirohaem_synth"/>
</dbReference>
<dbReference type="GO" id="GO:0043115">
    <property type="term" value="F:precorrin-2 dehydrogenase activity"/>
    <property type="evidence" value="ECO:0007669"/>
    <property type="project" value="UniProtKB-UniRule"/>
</dbReference>
<evidence type="ECO:0000256" key="13">
    <source>
        <dbReference type="ARBA" id="ARBA00047561"/>
    </source>
</evidence>
<keyword evidence="3 15" id="KW-0169">Cobalamin biosynthesis</keyword>
<dbReference type="Pfam" id="PF13241">
    <property type="entry name" value="NAD_binding_7"/>
    <property type="match status" value="1"/>
</dbReference>
<evidence type="ECO:0000256" key="15">
    <source>
        <dbReference type="HAMAP-Rule" id="MF_01646"/>
    </source>
</evidence>
<dbReference type="PANTHER" id="PTHR45790">
    <property type="entry name" value="SIROHEME SYNTHASE-RELATED"/>
    <property type="match status" value="1"/>
</dbReference>
<comment type="pathway">
    <text evidence="15">Cofactor biosynthesis; adenosylcobalamin biosynthesis; sirohydrochlorin from precorrin-2: step 1/1.</text>
</comment>
<dbReference type="InterPro" id="IPR050161">
    <property type="entry name" value="Siro_Cobalamin_biosynth"/>
</dbReference>
<dbReference type="NCBIfam" id="TIGR01469">
    <property type="entry name" value="cobA_cysG_Cterm"/>
    <property type="match status" value="1"/>
</dbReference>
<evidence type="ECO:0000259" key="20">
    <source>
        <dbReference type="Pfam" id="PF14824"/>
    </source>
</evidence>
<evidence type="ECO:0000313" key="21">
    <source>
        <dbReference type="EMBL" id="RGB18906.1"/>
    </source>
</evidence>
<dbReference type="InterPro" id="IPR028281">
    <property type="entry name" value="Sirohaem_synthase_central"/>
</dbReference>
<dbReference type="Gene3D" id="3.40.1010.10">
    <property type="entry name" value="Cobalt-precorrin-4 Transmethylase, Domain 1"/>
    <property type="match status" value="1"/>
</dbReference>
<feature type="binding site" evidence="15">
    <location>
        <begin position="43"/>
        <end position="44"/>
    </location>
    <ligand>
        <name>NAD(+)</name>
        <dbReference type="ChEBI" id="CHEBI:57540"/>
    </ligand>
</feature>
<dbReference type="GO" id="GO:0032259">
    <property type="term" value="P:methylation"/>
    <property type="evidence" value="ECO:0007669"/>
    <property type="project" value="UniProtKB-KW"/>
</dbReference>
<dbReference type="PROSITE" id="PS00840">
    <property type="entry name" value="SUMT_2"/>
    <property type="match status" value="1"/>
</dbReference>
<dbReference type="AlphaFoldDB" id="A0AB37KCD9"/>
<comment type="pathway">
    <text evidence="1 15">Porphyrin-containing compound metabolism; siroheme biosynthesis; sirohydrochlorin from precorrin-2: step 1/1.</text>
</comment>
<dbReference type="Gene3D" id="1.10.8.210">
    <property type="entry name" value="Sirohaem synthase, dimerisation domain"/>
    <property type="match status" value="1"/>
</dbReference>
<evidence type="ECO:0000256" key="14">
    <source>
        <dbReference type="ARBA" id="ARBA00060548"/>
    </source>
</evidence>
<comment type="catalytic activity">
    <reaction evidence="13 15">
        <text>precorrin-2 + NAD(+) = sirohydrochlorin + NADH + 2 H(+)</text>
        <dbReference type="Rhea" id="RHEA:15613"/>
        <dbReference type="ChEBI" id="CHEBI:15378"/>
        <dbReference type="ChEBI" id="CHEBI:57540"/>
        <dbReference type="ChEBI" id="CHEBI:57945"/>
        <dbReference type="ChEBI" id="CHEBI:58351"/>
        <dbReference type="ChEBI" id="CHEBI:58827"/>
        <dbReference type="EC" id="1.3.1.76"/>
    </reaction>
</comment>
<feature type="domain" description="Tetrapyrrole methylase" evidence="18">
    <location>
        <begin position="219"/>
        <end position="428"/>
    </location>
</feature>
<dbReference type="GO" id="GO:0009236">
    <property type="term" value="P:cobalamin biosynthetic process"/>
    <property type="evidence" value="ECO:0007669"/>
    <property type="project" value="UniProtKB-UniRule"/>
</dbReference>
<comment type="function">
    <text evidence="15">Multifunctional enzyme that catalyzes the SAM-dependent methylations of uroporphyrinogen III at position C-2 and C-7 to form precorrin-2 via precorrin-1. Then it catalyzes the NAD-dependent ring dehydrogenation of precorrin-2 to yield sirohydrochlorin. Finally, it catalyzes the ferrochelation of sirohydrochlorin to yield siroheme.</text>
</comment>